<comment type="caution">
    <text evidence="1">The sequence shown here is derived from an EMBL/GenBank/DDBJ whole genome shotgun (WGS) entry which is preliminary data.</text>
</comment>
<gene>
    <name evidence="1" type="ORF">FAZ21_17865</name>
</gene>
<dbReference type="AlphaFoldDB" id="A0A4U0PFH3"/>
<organism evidence="1 2">
    <name type="scientific">Chitiniphilus eburneus</name>
    <dbReference type="NCBI Taxonomy" id="2571148"/>
    <lineage>
        <taxon>Bacteria</taxon>
        <taxon>Pseudomonadati</taxon>
        <taxon>Pseudomonadota</taxon>
        <taxon>Betaproteobacteria</taxon>
        <taxon>Neisseriales</taxon>
        <taxon>Chitinibacteraceae</taxon>
        <taxon>Chitiniphilus</taxon>
    </lineage>
</organism>
<name>A0A4U0PFH3_9NEIS</name>
<evidence type="ECO:0000313" key="1">
    <source>
        <dbReference type="EMBL" id="TJZ65812.1"/>
    </source>
</evidence>
<proteinExistence type="predicted"/>
<protein>
    <submittedName>
        <fullName evidence="1">Uncharacterized protein</fullName>
    </submittedName>
</protein>
<accession>A0A4U0PFH3</accession>
<reference evidence="1 2" key="1">
    <citation type="submission" date="2019-04" db="EMBL/GenBank/DDBJ databases">
        <title>Chitiniphilus eburnea sp. nov., a novel chitinolytic bacterium isolated from aquaculture sludge.</title>
        <authorList>
            <person name="Sheng M."/>
        </authorList>
    </citation>
    <scope>NUCLEOTIDE SEQUENCE [LARGE SCALE GENOMIC DNA]</scope>
    <source>
        <strain evidence="1 2">HX-2-15</strain>
    </source>
</reference>
<sequence>MSDESRRACAPASVLLVPIALETTLGGLIGLPAITNHFDLQRFADEFIKKFVDATQQNEVFHEWLMNAAIVSVGLVRHKHSVFERQVFPYKRWAIHFRA</sequence>
<evidence type="ECO:0000313" key="2">
    <source>
        <dbReference type="Proteomes" id="UP000310016"/>
    </source>
</evidence>
<dbReference type="Proteomes" id="UP000310016">
    <property type="component" value="Unassembled WGS sequence"/>
</dbReference>
<dbReference type="RefSeq" id="WP_136774794.1">
    <property type="nucleotide sequence ID" value="NZ_CP156074.1"/>
</dbReference>
<keyword evidence="2" id="KW-1185">Reference proteome</keyword>
<dbReference type="EMBL" id="SUMF01000035">
    <property type="protein sequence ID" value="TJZ65812.1"/>
    <property type="molecule type" value="Genomic_DNA"/>
</dbReference>